<dbReference type="InterPro" id="IPR033132">
    <property type="entry name" value="GH_1_N_CS"/>
</dbReference>
<name>A0AA39LUP0_9BILA</name>
<evidence type="ECO:0000256" key="5">
    <source>
        <dbReference type="ARBA" id="ARBA00023295"/>
    </source>
</evidence>
<dbReference type="PROSITE" id="PS00653">
    <property type="entry name" value="GLYCOSYL_HYDROL_F1_2"/>
    <property type="match status" value="1"/>
</dbReference>
<dbReference type="PANTHER" id="PTHR10353:SF36">
    <property type="entry name" value="LP05116P"/>
    <property type="match status" value="1"/>
</dbReference>
<accession>A0AA39LUP0</accession>
<dbReference type="AlphaFoldDB" id="A0AA39LUP0"/>
<dbReference type="GO" id="GO:0008422">
    <property type="term" value="F:beta-glucosidase activity"/>
    <property type="evidence" value="ECO:0007669"/>
    <property type="project" value="TreeGrafter"/>
</dbReference>
<dbReference type="Gene3D" id="3.20.20.80">
    <property type="entry name" value="Glycosidases"/>
    <property type="match status" value="1"/>
</dbReference>
<evidence type="ECO:0008006" key="9">
    <source>
        <dbReference type="Google" id="ProtNLM"/>
    </source>
</evidence>
<protein>
    <recommendedName>
        <fullName evidence="9">Beta-glucosidase</fullName>
    </recommendedName>
</protein>
<evidence type="ECO:0000313" key="7">
    <source>
        <dbReference type="EMBL" id="KAK0409939.1"/>
    </source>
</evidence>
<dbReference type="FunFam" id="3.20.20.80:FF:000013">
    <property type="entry name" value="lactase-phlorizin hydrolase"/>
    <property type="match status" value="1"/>
</dbReference>
<keyword evidence="8" id="KW-1185">Reference proteome</keyword>
<keyword evidence="4" id="KW-0325">Glycoprotein</keyword>
<evidence type="ECO:0000256" key="6">
    <source>
        <dbReference type="RuleBase" id="RU003690"/>
    </source>
</evidence>
<comment type="similarity">
    <text evidence="1 6">Belongs to the glycosyl hydrolase 1 family.</text>
</comment>
<dbReference type="GO" id="GO:0005975">
    <property type="term" value="P:carbohydrate metabolic process"/>
    <property type="evidence" value="ECO:0007669"/>
    <property type="project" value="InterPro"/>
</dbReference>
<comment type="caution">
    <text evidence="7">The sequence shown here is derived from an EMBL/GenBank/DDBJ whole genome shotgun (WGS) entry which is preliminary data.</text>
</comment>
<sequence length="494" mass="56754">MSRRAAVARKVSINHPFGELLFPSNFTWAASTAAFQIEGATREGGRGPSIWDRFVKERGAVVDNSSADVACDSYHKFRNDVAILKYVGVQQYRFSISWSRILPTGTVEEMNQEGVQYYHHLIDALLEHGIIPMVTLYHWDLPLSLQDRGGWLNEKVIDWFGNYASLCFQLYGEKVKHWITLNEPYSQIQNGYCADDGTVHAPAMKGQCEWTAYLVGYHMLLAHSRASKIYRDAFKDIQNGRIGVSLSANWMVPETEDDEELADRAFQMMFGWFAEPIFGPEGDYPAAMTERMDDLMRKEGRVTSRLPILSEHQVDELLGSADFLGINYYNSLMVREPKKGELKKARSQLKRDVGGIFFYDSEWPNVGKPDSWIKYFPEGLREILKYVKERFDNVPVMITENGCMDTPGEEFEDDTRIFYMTGHLAEISRAINEDGCNVLGYSVWSIMDNFEWADGYTSPFGLYHVNFEDPERERTPKKSAEWFRRVTKQNAIHA</sequence>
<dbReference type="InterPro" id="IPR017853">
    <property type="entry name" value="GH"/>
</dbReference>
<evidence type="ECO:0000256" key="1">
    <source>
        <dbReference type="ARBA" id="ARBA00010838"/>
    </source>
</evidence>
<dbReference type="PRINTS" id="PR00131">
    <property type="entry name" value="GLHYDRLASE1"/>
</dbReference>
<organism evidence="7 8">
    <name type="scientific">Steinernema hermaphroditum</name>
    <dbReference type="NCBI Taxonomy" id="289476"/>
    <lineage>
        <taxon>Eukaryota</taxon>
        <taxon>Metazoa</taxon>
        <taxon>Ecdysozoa</taxon>
        <taxon>Nematoda</taxon>
        <taxon>Chromadorea</taxon>
        <taxon>Rhabditida</taxon>
        <taxon>Tylenchina</taxon>
        <taxon>Panagrolaimomorpha</taxon>
        <taxon>Strongyloidoidea</taxon>
        <taxon>Steinernematidae</taxon>
        <taxon>Steinernema</taxon>
    </lineage>
</organism>
<comment type="subunit">
    <text evidence="2">Homodimer.</text>
</comment>
<dbReference type="SUPFAM" id="SSF51445">
    <property type="entry name" value="(Trans)glycosidases"/>
    <property type="match status" value="1"/>
</dbReference>
<reference evidence="7" key="1">
    <citation type="submission" date="2023-06" db="EMBL/GenBank/DDBJ databases">
        <title>Genomic analysis of the entomopathogenic nematode Steinernema hermaphroditum.</title>
        <authorList>
            <person name="Schwarz E.M."/>
            <person name="Heppert J.K."/>
            <person name="Baniya A."/>
            <person name="Schwartz H.T."/>
            <person name="Tan C.-H."/>
            <person name="Antoshechkin I."/>
            <person name="Sternberg P.W."/>
            <person name="Goodrich-Blair H."/>
            <person name="Dillman A.R."/>
        </authorList>
    </citation>
    <scope>NUCLEOTIDE SEQUENCE</scope>
    <source>
        <strain evidence="7">PS9179</strain>
        <tissue evidence="7">Whole animal</tissue>
    </source>
</reference>
<evidence type="ECO:0000256" key="3">
    <source>
        <dbReference type="ARBA" id="ARBA00022801"/>
    </source>
</evidence>
<evidence type="ECO:0000313" key="8">
    <source>
        <dbReference type="Proteomes" id="UP001175271"/>
    </source>
</evidence>
<dbReference type="InterPro" id="IPR001360">
    <property type="entry name" value="Glyco_hydro_1"/>
</dbReference>
<dbReference type="Proteomes" id="UP001175271">
    <property type="component" value="Unassembled WGS sequence"/>
</dbReference>
<dbReference type="PANTHER" id="PTHR10353">
    <property type="entry name" value="GLYCOSYL HYDROLASE"/>
    <property type="match status" value="1"/>
</dbReference>
<keyword evidence="3" id="KW-0378">Hydrolase</keyword>
<evidence type="ECO:0000256" key="2">
    <source>
        <dbReference type="ARBA" id="ARBA00011738"/>
    </source>
</evidence>
<gene>
    <name evidence="7" type="ORF">QR680_004850</name>
</gene>
<dbReference type="Pfam" id="PF00232">
    <property type="entry name" value="Glyco_hydro_1"/>
    <property type="match status" value="1"/>
</dbReference>
<keyword evidence="5" id="KW-0326">Glycosidase</keyword>
<proteinExistence type="inferred from homology"/>
<dbReference type="EMBL" id="JAUCMV010000003">
    <property type="protein sequence ID" value="KAK0409939.1"/>
    <property type="molecule type" value="Genomic_DNA"/>
</dbReference>
<evidence type="ECO:0000256" key="4">
    <source>
        <dbReference type="ARBA" id="ARBA00023180"/>
    </source>
</evidence>